<dbReference type="PANTHER" id="PTHR42789:SF1">
    <property type="entry name" value="D-ISOMER SPECIFIC 2-HYDROXYACID DEHYDROGENASE FAMILY PROTEIN (AFU_ORTHOLOGUE AFUA_6G10090)"/>
    <property type="match status" value="1"/>
</dbReference>
<dbReference type="InterPro" id="IPR006140">
    <property type="entry name" value="D-isomer_DH_NAD-bd"/>
</dbReference>
<dbReference type="PANTHER" id="PTHR42789">
    <property type="entry name" value="D-ISOMER SPECIFIC 2-HYDROXYACID DEHYDROGENASE FAMILY PROTEIN (AFU_ORTHOLOGUE AFUA_6G10090)"/>
    <property type="match status" value="1"/>
</dbReference>
<protein>
    <submittedName>
        <fullName evidence="7">Dehydrogenase</fullName>
    </submittedName>
</protein>
<evidence type="ECO:0000259" key="6">
    <source>
        <dbReference type="Pfam" id="PF02826"/>
    </source>
</evidence>
<sequence length="327" mass="35085">MEGKVLLYGPIDPAGMDIMRQAGLTVEIPEKLDAGHLESIVADYDAILVRGMAPLPGAVLEKAARCRVVSRHGVGLETIDVAAATRLHIPVTNTPGANANAVAEQAVSLMLDVLKHTCFLNERMKREQDYGVRLRVTCHELAGRTLGLVGLGNIGRRVAEICRAGFGMTVVGYDPCLGQAELDAMGCAIEAQPDLESVLRRADVLSLHAPGGEKPLIGEWELARMKEGSVLINTARGSLIDEAALERALKDGRLLGAGLDVMADEPPLAEHPFYHMDNVVLLPHTAALTKESNRAMAVRSATALVQVLQGVRPEALANPAIWDLRRK</sequence>
<evidence type="ECO:0000256" key="4">
    <source>
        <dbReference type="RuleBase" id="RU003719"/>
    </source>
</evidence>
<dbReference type="Pfam" id="PF00389">
    <property type="entry name" value="2-Hacid_dh"/>
    <property type="match status" value="1"/>
</dbReference>
<accession>A0A212JKA6</accession>
<evidence type="ECO:0000256" key="2">
    <source>
        <dbReference type="ARBA" id="ARBA00023002"/>
    </source>
</evidence>
<evidence type="ECO:0000313" key="7">
    <source>
        <dbReference type="EMBL" id="SBV99873.1"/>
    </source>
</evidence>
<dbReference type="GO" id="GO:0016616">
    <property type="term" value="F:oxidoreductase activity, acting on the CH-OH group of donors, NAD or NADP as acceptor"/>
    <property type="evidence" value="ECO:0007669"/>
    <property type="project" value="InterPro"/>
</dbReference>
<dbReference type="SUPFAM" id="SSF52283">
    <property type="entry name" value="Formate/glycerate dehydrogenase catalytic domain-like"/>
    <property type="match status" value="1"/>
</dbReference>
<dbReference type="GO" id="GO:0051287">
    <property type="term" value="F:NAD binding"/>
    <property type="evidence" value="ECO:0007669"/>
    <property type="project" value="InterPro"/>
</dbReference>
<reference evidence="7" key="1">
    <citation type="submission" date="2016-04" db="EMBL/GenBank/DDBJ databases">
        <authorList>
            <person name="Evans L.H."/>
            <person name="Alamgir A."/>
            <person name="Owens N."/>
            <person name="Weber N.D."/>
            <person name="Virtaneva K."/>
            <person name="Barbian K."/>
            <person name="Babar A."/>
            <person name="Rosenke K."/>
        </authorList>
    </citation>
    <scope>NUCLEOTIDE SEQUENCE</scope>
    <source>
        <strain evidence="7">86</strain>
    </source>
</reference>
<organism evidence="7">
    <name type="scientific">uncultured delta proteobacterium</name>
    <dbReference type="NCBI Taxonomy" id="34034"/>
    <lineage>
        <taxon>Bacteria</taxon>
        <taxon>Deltaproteobacteria</taxon>
        <taxon>environmental samples</taxon>
    </lineage>
</organism>
<dbReference type="Gene3D" id="3.40.50.720">
    <property type="entry name" value="NAD(P)-binding Rossmann-like Domain"/>
    <property type="match status" value="2"/>
</dbReference>
<feature type="domain" description="D-isomer specific 2-hydroxyacid dehydrogenase NAD-binding" evidence="6">
    <location>
        <begin position="107"/>
        <end position="286"/>
    </location>
</feature>
<keyword evidence="2 4" id="KW-0560">Oxidoreductase</keyword>
<dbReference type="InterPro" id="IPR036291">
    <property type="entry name" value="NAD(P)-bd_dom_sf"/>
</dbReference>
<dbReference type="InterPro" id="IPR050857">
    <property type="entry name" value="D-2-hydroxyacid_DH"/>
</dbReference>
<comment type="similarity">
    <text evidence="1 4">Belongs to the D-isomer specific 2-hydroxyacid dehydrogenase family.</text>
</comment>
<dbReference type="InterPro" id="IPR029753">
    <property type="entry name" value="D-isomer_DH_CS"/>
</dbReference>
<dbReference type="PROSITE" id="PS00671">
    <property type="entry name" value="D_2_HYDROXYACID_DH_3"/>
    <property type="match status" value="1"/>
</dbReference>
<evidence type="ECO:0000256" key="1">
    <source>
        <dbReference type="ARBA" id="ARBA00005854"/>
    </source>
</evidence>
<gene>
    <name evidence="7" type="ORF">KL86DPRO_11683</name>
</gene>
<name>A0A212JKA6_9DELT</name>
<evidence type="ECO:0000256" key="3">
    <source>
        <dbReference type="ARBA" id="ARBA00023027"/>
    </source>
</evidence>
<dbReference type="InterPro" id="IPR006139">
    <property type="entry name" value="D-isomer_2_OHA_DH_cat_dom"/>
</dbReference>
<dbReference type="AlphaFoldDB" id="A0A212JKA6"/>
<dbReference type="Pfam" id="PF02826">
    <property type="entry name" value="2-Hacid_dh_C"/>
    <property type="match status" value="1"/>
</dbReference>
<dbReference type="CDD" id="cd12173">
    <property type="entry name" value="PGDH_4"/>
    <property type="match status" value="1"/>
</dbReference>
<dbReference type="SUPFAM" id="SSF51735">
    <property type="entry name" value="NAD(P)-binding Rossmann-fold domains"/>
    <property type="match status" value="1"/>
</dbReference>
<keyword evidence="3" id="KW-0520">NAD</keyword>
<feature type="domain" description="D-isomer specific 2-hydroxyacid dehydrogenase catalytic" evidence="5">
    <location>
        <begin position="5"/>
        <end position="315"/>
    </location>
</feature>
<proteinExistence type="inferred from homology"/>
<dbReference type="EMBL" id="FLUQ01000001">
    <property type="protein sequence ID" value="SBV99873.1"/>
    <property type="molecule type" value="Genomic_DNA"/>
</dbReference>
<evidence type="ECO:0000259" key="5">
    <source>
        <dbReference type="Pfam" id="PF00389"/>
    </source>
</evidence>